<feature type="compositionally biased region" description="Basic and acidic residues" evidence="9">
    <location>
        <begin position="119"/>
        <end position="129"/>
    </location>
</feature>
<keyword evidence="7" id="KW-0507">mRNA processing</keyword>
<organism evidence="11">
    <name type="scientific">Fagus sylvatica</name>
    <name type="common">Beechnut</name>
    <dbReference type="NCBI Taxonomy" id="28930"/>
    <lineage>
        <taxon>Eukaryota</taxon>
        <taxon>Viridiplantae</taxon>
        <taxon>Streptophyta</taxon>
        <taxon>Embryophyta</taxon>
        <taxon>Tracheophyta</taxon>
        <taxon>Spermatophyta</taxon>
        <taxon>Magnoliopsida</taxon>
        <taxon>eudicotyledons</taxon>
        <taxon>Gunneridae</taxon>
        <taxon>Pentapetalae</taxon>
        <taxon>rosids</taxon>
        <taxon>fabids</taxon>
        <taxon>Fagales</taxon>
        <taxon>Fagaceae</taxon>
        <taxon>Fagus</taxon>
    </lineage>
</organism>
<accession>A0A2N9GG38</accession>
<evidence type="ECO:0000256" key="3">
    <source>
        <dbReference type="ARBA" id="ARBA00022771"/>
    </source>
</evidence>
<keyword evidence="7" id="KW-0508">mRNA splicing</keyword>
<dbReference type="GO" id="GO:0005681">
    <property type="term" value="C:spliceosomal complex"/>
    <property type="evidence" value="ECO:0007669"/>
    <property type="project" value="UniProtKB-KW"/>
</dbReference>
<dbReference type="EMBL" id="OIVN01002206">
    <property type="protein sequence ID" value="SPD01496.1"/>
    <property type="molecule type" value="Genomic_DNA"/>
</dbReference>
<evidence type="ECO:0000256" key="6">
    <source>
        <dbReference type="PROSITE-ProRule" id="PRU00176"/>
    </source>
</evidence>
<keyword evidence="7" id="KW-0539">Nucleus</keyword>
<dbReference type="Gene3D" id="3.30.1370.10">
    <property type="entry name" value="K Homology domain, type 1"/>
    <property type="match status" value="1"/>
</dbReference>
<dbReference type="PRINTS" id="PR00961">
    <property type="entry name" value="HUDSXLRNA"/>
</dbReference>
<evidence type="ECO:0000256" key="4">
    <source>
        <dbReference type="ARBA" id="ARBA00022833"/>
    </source>
</evidence>
<dbReference type="InterPro" id="IPR035979">
    <property type="entry name" value="RBD_domain_sf"/>
</dbReference>
<comment type="similarity">
    <text evidence="7">Belongs to the BBP/SF1 family.</text>
</comment>
<feature type="compositionally biased region" description="Acidic residues" evidence="9">
    <location>
        <begin position="56"/>
        <end position="96"/>
    </location>
</feature>
<comment type="function">
    <text evidence="7">Necessary for the splicing of pre-mRNA. Has a role in the recognition of the branch site (5'-UACUAAC-3'), the pyrimidine tract and the 3'-splice site at the 3'-end of introns.</text>
</comment>
<keyword evidence="5 6" id="KW-0694">RNA-binding</keyword>
<dbReference type="Gene3D" id="3.30.70.330">
    <property type="match status" value="1"/>
</dbReference>
<dbReference type="InterPro" id="IPR036612">
    <property type="entry name" value="KH_dom_type_1_sf"/>
</dbReference>
<dbReference type="PANTHER" id="PTHR11208">
    <property type="entry name" value="RNA-BINDING PROTEIN RELATED"/>
    <property type="match status" value="1"/>
</dbReference>
<evidence type="ECO:0000256" key="8">
    <source>
        <dbReference type="SAM" id="Coils"/>
    </source>
</evidence>
<dbReference type="SMART" id="SM00360">
    <property type="entry name" value="RRM"/>
    <property type="match status" value="1"/>
</dbReference>
<keyword evidence="2" id="KW-0677">Repeat</keyword>
<dbReference type="InterPro" id="IPR055256">
    <property type="entry name" value="KH_1_KHDC4/BBP-like"/>
</dbReference>
<evidence type="ECO:0000256" key="2">
    <source>
        <dbReference type="ARBA" id="ARBA00022737"/>
    </source>
</evidence>
<keyword evidence="3 7" id="KW-0863">Zinc-finger</keyword>
<dbReference type="GO" id="GO:0008270">
    <property type="term" value="F:zinc ion binding"/>
    <property type="evidence" value="ECO:0007669"/>
    <property type="project" value="UniProtKB-UniRule"/>
</dbReference>
<dbReference type="SUPFAM" id="SSF54791">
    <property type="entry name" value="Eukaryotic type KH-domain (KH-domain type I)"/>
    <property type="match status" value="1"/>
</dbReference>
<dbReference type="PROSITE" id="PS50102">
    <property type="entry name" value="RRM"/>
    <property type="match status" value="1"/>
</dbReference>
<dbReference type="GO" id="GO:0010629">
    <property type="term" value="P:negative regulation of gene expression"/>
    <property type="evidence" value="ECO:0007669"/>
    <property type="project" value="UniProtKB-ARBA"/>
</dbReference>
<dbReference type="GO" id="GO:0009967">
    <property type="term" value="P:positive regulation of signal transduction"/>
    <property type="evidence" value="ECO:0007669"/>
    <property type="project" value="UniProtKB-ARBA"/>
</dbReference>
<dbReference type="GO" id="GO:0005737">
    <property type="term" value="C:cytoplasm"/>
    <property type="evidence" value="ECO:0007669"/>
    <property type="project" value="UniProtKB-ARBA"/>
</dbReference>
<name>A0A2N9GG38_FAGSY</name>
<dbReference type="FunFam" id="3.30.70.330:FF:000383">
    <property type="entry name" value="Sex lethal, isoform D"/>
    <property type="match status" value="1"/>
</dbReference>
<feature type="coiled-coil region" evidence="8">
    <location>
        <begin position="154"/>
        <end position="181"/>
    </location>
</feature>
<dbReference type="InterPro" id="IPR032570">
    <property type="entry name" value="SF1-HH"/>
</dbReference>
<dbReference type="Pfam" id="PF00076">
    <property type="entry name" value="RRM_1"/>
    <property type="match status" value="1"/>
</dbReference>
<dbReference type="GO" id="GO:0000398">
    <property type="term" value="P:mRNA splicing, via spliceosome"/>
    <property type="evidence" value="ECO:0007669"/>
    <property type="project" value="UniProtKB-UniRule"/>
</dbReference>
<dbReference type="Pfam" id="PF16275">
    <property type="entry name" value="SF1-HH"/>
    <property type="match status" value="1"/>
</dbReference>
<dbReference type="Gene3D" id="6.10.140.1790">
    <property type="match status" value="1"/>
</dbReference>
<evidence type="ECO:0000313" key="11">
    <source>
        <dbReference type="EMBL" id="SPD01496.1"/>
    </source>
</evidence>
<dbReference type="GO" id="GO:0048024">
    <property type="term" value="P:regulation of mRNA splicing, via spliceosome"/>
    <property type="evidence" value="ECO:0007669"/>
    <property type="project" value="TreeGrafter"/>
</dbReference>
<dbReference type="PANTHER" id="PTHR11208:SF45">
    <property type="entry name" value="SPLICING FACTOR 1"/>
    <property type="match status" value="1"/>
</dbReference>
<feature type="compositionally biased region" description="Acidic residues" evidence="9">
    <location>
        <begin position="12"/>
        <end position="49"/>
    </location>
</feature>
<evidence type="ECO:0000259" key="10">
    <source>
        <dbReference type="PROSITE" id="PS50102"/>
    </source>
</evidence>
<gene>
    <name evidence="11" type="ORF">FSB_LOCUS29378</name>
</gene>
<dbReference type="PROSITE" id="PS50084">
    <property type="entry name" value="KH_TYPE_1"/>
    <property type="match status" value="1"/>
</dbReference>
<evidence type="ECO:0000256" key="7">
    <source>
        <dbReference type="RuleBase" id="RU367126"/>
    </source>
</evidence>
<dbReference type="InterPro" id="IPR004087">
    <property type="entry name" value="KH_dom"/>
</dbReference>
<proteinExistence type="inferred from homology"/>
<keyword evidence="1 7" id="KW-0479">Metal-binding</keyword>
<keyword evidence="7" id="KW-0747">Spliceosome</keyword>
<dbReference type="InterPro" id="IPR002343">
    <property type="entry name" value="Hud_Sxl_RNA"/>
</dbReference>
<dbReference type="InterPro" id="IPR047086">
    <property type="entry name" value="SF1-HH_sf"/>
</dbReference>
<dbReference type="GO" id="GO:0003729">
    <property type="term" value="F:mRNA binding"/>
    <property type="evidence" value="ECO:0007669"/>
    <property type="project" value="UniProtKB-ARBA"/>
</dbReference>
<reference evidence="11" key="1">
    <citation type="submission" date="2018-02" db="EMBL/GenBank/DDBJ databases">
        <authorList>
            <person name="Cohen D.B."/>
            <person name="Kent A.D."/>
        </authorList>
    </citation>
    <scope>NUCLEOTIDE SEQUENCE</scope>
</reference>
<feature type="region of interest" description="Disordered" evidence="9">
    <location>
        <begin position="399"/>
        <end position="419"/>
    </location>
</feature>
<dbReference type="InterPro" id="IPR012677">
    <property type="entry name" value="Nucleotide-bd_a/b_plait_sf"/>
</dbReference>
<keyword evidence="4 7" id="KW-0862">Zinc</keyword>
<evidence type="ECO:0000256" key="1">
    <source>
        <dbReference type="ARBA" id="ARBA00022723"/>
    </source>
</evidence>
<dbReference type="InterPro" id="IPR045071">
    <property type="entry name" value="BBP-like"/>
</dbReference>
<dbReference type="Pfam" id="PF22675">
    <property type="entry name" value="KH-I_KHDC4-BBP"/>
    <property type="match status" value="1"/>
</dbReference>
<evidence type="ECO:0000256" key="5">
    <source>
        <dbReference type="ARBA" id="ARBA00022884"/>
    </source>
</evidence>
<feature type="compositionally biased region" description="Low complexity" evidence="9">
    <location>
        <begin position="399"/>
        <end position="412"/>
    </location>
</feature>
<dbReference type="InterPro" id="IPR000504">
    <property type="entry name" value="RRM_dom"/>
</dbReference>
<feature type="domain" description="RRM" evidence="10">
    <location>
        <begin position="425"/>
        <end position="503"/>
    </location>
</feature>
<dbReference type="AlphaFoldDB" id="A0A2N9GG38"/>
<keyword evidence="8" id="KW-0175">Coiled coil</keyword>
<dbReference type="GO" id="GO:0045131">
    <property type="term" value="F:pre-mRNA branch point binding"/>
    <property type="evidence" value="ECO:0007669"/>
    <property type="project" value="UniProtKB-UniRule"/>
</dbReference>
<evidence type="ECO:0000256" key="9">
    <source>
        <dbReference type="SAM" id="MobiDB-lite"/>
    </source>
</evidence>
<dbReference type="SUPFAM" id="SSF54928">
    <property type="entry name" value="RNA-binding domain, RBD"/>
    <property type="match status" value="1"/>
</dbReference>
<feature type="region of interest" description="Disordered" evidence="9">
    <location>
        <begin position="1"/>
        <end position="145"/>
    </location>
</feature>
<comment type="subcellular location">
    <subcellularLocation>
        <location evidence="7">Nucleus</location>
    </subcellularLocation>
</comment>
<protein>
    <recommendedName>
        <fullName evidence="7">Branchpoint-bridging protein</fullName>
    </recommendedName>
</protein>
<sequence length="522" mass="59697">MVGNQKYRYYEPLEEVEEDPEEEPSEVLEEQFEDPPCDYEQEEPSEEVLEEKFEDPPCDYEQEEPSEEVLEGQFEDPPCDYEQEEPSEEVLEEQSEDPPCVSGQEEGSGSPGKRICSSRWEKREDDQTSKRRKTESIGDDSQLLQLPDSTKEVVVGLDSEIQELEAELLEINRKLQRSELLHDERPVEERSPSPEPVFDDLGIRINTRQARLRLKLVKRRQHIISKLIQKNPTSKLPLEYMSKLSKKLYMPVKQYPHYNFVGLIIGPRGNTQKRMEMQTGAIICVKGKDITKKPDDDDLHVYIEADNQTSLDAAVGMVEKLLNPFDKGMIEHKRTQLEELATLKGKYICTVCHEHDHLHYACPQLPCFFKMVDCDKCGSYRHSTETCQVIAMTPQICNSQQGSGSSLGSTTRTQERPNNKQIDVTNLYVGYLPEIVDENRLIELFSPFGKITKARILRDRNSGISRGFGFVKFENQTDAAAAMARLNGYRMDGHKLAVRIAGLLPGTLLMRQFSTYEGPPPV</sequence>
<dbReference type="SMART" id="SM00322">
    <property type="entry name" value="KH"/>
    <property type="match status" value="1"/>
</dbReference>